<evidence type="ECO:0000313" key="3">
    <source>
        <dbReference type="EMBL" id="CRI41991.1"/>
    </source>
</evidence>
<dbReference type="EMBL" id="LN847006">
    <property type="protein sequence ID" value="CRI40866.1"/>
    <property type="molecule type" value="Genomic_DNA"/>
</dbReference>
<evidence type="ECO:0000313" key="9">
    <source>
        <dbReference type="EMBL" id="CRI52142.1"/>
    </source>
</evidence>
<name>A0A0F7X228_CHLPN</name>
<evidence type="ECO:0000313" key="1">
    <source>
        <dbReference type="EMBL" id="CRI38603.1"/>
    </source>
</evidence>
<sequence length="57" mass="6383">MRHTEIYACGEGVTVALKSMLPSMKQESPALAKENVKRKNVIPWSHLCQNIPSPYSL</sequence>
<dbReference type="EMBL" id="LN847008">
    <property type="protein sequence ID" value="CRI41991.1"/>
    <property type="molecule type" value="Genomic_DNA"/>
</dbReference>
<reference evidence="5" key="1">
    <citation type="submission" date="2015-05" db="EMBL/GenBank/DDBJ databases">
        <authorList>
            <person name="Rattei Thomas"/>
        </authorList>
    </citation>
    <scope>NUCLEOTIDE SEQUENCE</scope>
    <source>
        <strain evidence="1">CV15</strain>
        <strain evidence="2">CWL029c</strain>
        <strain evidence="4">DC9</strain>
        <strain evidence="3">GiD</strain>
        <strain evidence="5">MUL2216</strain>
        <strain evidence="6">Panola</strain>
        <strain evidence="8">PB1</strain>
        <strain evidence="7">U1271</strain>
        <strain evidence="9">UZG1</strain>
        <strain evidence="10">Wien2</strain>
        <strain evidence="11">YK41</strain>
    </source>
</reference>
<dbReference type="EMBL" id="LN846999">
    <property type="protein sequence ID" value="CRI38603.1"/>
    <property type="molecule type" value="Genomic_DNA"/>
</dbReference>
<organism evidence="5">
    <name type="scientific">Chlamydia pneumoniae</name>
    <name type="common">Chlamydophila pneumoniae</name>
    <dbReference type="NCBI Taxonomy" id="83558"/>
    <lineage>
        <taxon>Bacteria</taxon>
        <taxon>Pseudomonadati</taxon>
        <taxon>Chlamydiota</taxon>
        <taxon>Chlamydiia</taxon>
        <taxon>Chlamydiales</taxon>
        <taxon>Chlamydiaceae</taxon>
        <taxon>Chlamydia/Chlamydophila group</taxon>
        <taxon>Chlamydia</taxon>
    </lineage>
</organism>
<evidence type="ECO:0000313" key="7">
    <source>
        <dbReference type="EMBL" id="CRI49886.1"/>
    </source>
</evidence>
<dbReference type="EMBL" id="LN847227">
    <property type="protein sequence ID" value="CRI46460.1"/>
    <property type="molecule type" value="Genomic_DNA"/>
</dbReference>
<proteinExistence type="predicted"/>
<dbReference type="EMBL" id="LN847255">
    <property type="protein sequence ID" value="CRI54082.1"/>
    <property type="molecule type" value="Genomic_DNA"/>
</dbReference>
<evidence type="ECO:0000313" key="8">
    <source>
        <dbReference type="EMBL" id="CRI51012.1"/>
    </source>
</evidence>
<gene>
    <name evidence="1" type="ORF">BN1224_CV15_C_04360</name>
    <name evidence="4" type="ORF">BN1224_DC9_CF_00070</name>
    <name evidence="3" type="ORF">BN1224_GiD_A_09920</name>
    <name evidence="5" type="ORF">BN1224_MUL2216_F_05150</name>
    <name evidence="6" type="ORF">BN1224_Panola_L_01100</name>
    <name evidence="8" type="ORF">BN1224_PB1_B_09810</name>
    <name evidence="7" type="ORF">BN1224_U1271_C_08260</name>
    <name evidence="9" type="ORF">BN1224_UZG1_C_00060</name>
    <name evidence="10" type="ORF">BN1224_Wien2_H_02100</name>
    <name evidence="11" type="ORF">BN1224_YK41_BZ_00220</name>
    <name evidence="2" type="ORF">CWL029c_F_01130</name>
</gene>
<dbReference type="EMBL" id="LN847247">
    <property type="protein sequence ID" value="CRI52142.1"/>
    <property type="molecule type" value="Genomic_DNA"/>
</dbReference>
<accession>A0A0F7X228</accession>
<dbReference type="EMBL" id="LN847240">
    <property type="protein sequence ID" value="CRI51012.1"/>
    <property type="molecule type" value="Genomic_DNA"/>
</dbReference>
<protein>
    <submittedName>
        <fullName evidence="5">Uncharacterized protein</fullName>
    </submittedName>
</protein>
<dbReference type="EMBL" id="LN847244">
    <property type="protein sequence ID" value="CRI49886.1"/>
    <property type="molecule type" value="Genomic_DNA"/>
</dbReference>
<evidence type="ECO:0000313" key="10">
    <source>
        <dbReference type="EMBL" id="CRI54082.1"/>
    </source>
</evidence>
<dbReference type="EMBL" id="LN849051">
    <property type="protein sequence ID" value="CRI73634.1"/>
    <property type="molecule type" value="Genomic_DNA"/>
</dbReference>
<evidence type="ECO:0000313" key="6">
    <source>
        <dbReference type="EMBL" id="CRI47606.1"/>
    </source>
</evidence>
<dbReference type="EMBL" id="LN847061">
    <property type="protein sequence ID" value="CRI43087.1"/>
    <property type="molecule type" value="Genomic_DNA"/>
</dbReference>
<evidence type="ECO:0000313" key="5">
    <source>
        <dbReference type="EMBL" id="CRI46460.1"/>
    </source>
</evidence>
<evidence type="ECO:0000313" key="4">
    <source>
        <dbReference type="EMBL" id="CRI43087.1"/>
    </source>
</evidence>
<evidence type="ECO:0000313" key="2">
    <source>
        <dbReference type="EMBL" id="CRI40866.1"/>
    </source>
</evidence>
<evidence type="ECO:0000313" key="11">
    <source>
        <dbReference type="EMBL" id="CRI73634.1"/>
    </source>
</evidence>
<dbReference type="AlphaFoldDB" id="A0A0F7X228"/>
<dbReference type="EMBL" id="LN847237">
    <property type="protein sequence ID" value="CRI47606.1"/>
    <property type="molecule type" value="Genomic_DNA"/>
</dbReference>
<dbReference type="PATRIC" id="fig|83558.13.peg.1001"/>